<dbReference type="Gene3D" id="3.40.50.720">
    <property type="entry name" value="NAD(P)-binding Rossmann-like Domain"/>
    <property type="match status" value="2"/>
</dbReference>
<dbReference type="Pfam" id="PF03720">
    <property type="entry name" value="UDPG_MGDP_dh_C"/>
    <property type="match status" value="1"/>
</dbReference>
<evidence type="ECO:0000259" key="4">
    <source>
        <dbReference type="SMART" id="SM00984"/>
    </source>
</evidence>
<dbReference type="Pfam" id="PF03721">
    <property type="entry name" value="UDPG_MGDP_dh_N"/>
    <property type="match status" value="1"/>
</dbReference>
<dbReference type="PANTHER" id="PTHR43491">
    <property type="entry name" value="UDP-N-ACETYL-D-MANNOSAMINE DEHYDROGENASE"/>
    <property type="match status" value="1"/>
</dbReference>
<dbReference type="InterPro" id="IPR001732">
    <property type="entry name" value="UDP-Glc/GDP-Man_DH_N"/>
</dbReference>
<evidence type="ECO:0000313" key="6">
    <source>
        <dbReference type="Proteomes" id="UP000321805"/>
    </source>
</evidence>
<gene>
    <name evidence="5" type="ORF">FSW04_22675</name>
</gene>
<feature type="domain" description="UDP-glucose/GDP-mannose dehydrogenase C-terminal" evidence="4">
    <location>
        <begin position="314"/>
        <end position="405"/>
    </location>
</feature>
<keyword evidence="2" id="KW-0520">NAD</keyword>
<dbReference type="PIRSF" id="PIRSF000124">
    <property type="entry name" value="UDPglc_GDPman_dh"/>
    <property type="match status" value="1"/>
</dbReference>
<dbReference type="GO" id="GO:0016616">
    <property type="term" value="F:oxidoreductase activity, acting on the CH-OH group of donors, NAD or NADP as acceptor"/>
    <property type="evidence" value="ECO:0007669"/>
    <property type="project" value="InterPro"/>
</dbReference>
<dbReference type="KEGG" id="bsol:FSW04_22675"/>
<dbReference type="NCBIfam" id="TIGR03026">
    <property type="entry name" value="NDP-sugDHase"/>
    <property type="match status" value="1"/>
</dbReference>
<protein>
    <submittedName>
        <fullName evidence="5">Nucleotide sugar dehydrogenase</fullName>
    </submittedName>
</protein>
<dbReference type="SUPFAM" id="SSF52413">
    <property type="entry name" value="UDP-glucose/GDP-mannose dehydrogenase C-terminal domain"/>
    <property type="match status" value="1"/>
</dbReference>
<dbReference type="InterPro" id="IPR014027">
    <property type="entry name" value="UDP-Glc/GDP-Man_DH_C"/>
</dbReference>
<dbReference type="SUPFAM" id="SSF48179">
    <property type="entry name" value="6-phosphogluconate dehydrogenase C-terminal domain-like"/>
    <property type="match status" value="1"/>
</dbReference>
<organism evidence="5 6">
    <name type="scientific">Baekduia soli</name>
    <dbReference type="NCBI Taxonomy" id="496014"/>
    <lineage>
        <taxon>Bacteria</taxon>
        <taxon>Bacillati</taxon>
        <taxon>Actinomycetota</taxon>
        <taxon>Thermoleophilia</taxon>
        <taxon>Solirubrobacterales</taxon>
        <taxon>Baekduiaceae</taxon>
        <taxon>Baekduia</taxon>
    </lineage>
</organism>
<comment type="similarity">
    <text evidence="3">Belongs to the UDP-glucose/GDP-mannose dehydrogenase family.</text>
</comment>
<dbReference type="InterPro" id="IPR036291">
    <property type="entry name" value="NAD(P)-bd_dom_sf"/>
</dbReference>
<evidence type="ECO:0000313" key="5">
    <source>
        <dbReference type="EMBL" id="QEC50101.1"/>
    </source>
</evidence>
<dbReference type="SMART" id="SM00984">
    <property type="entry name" value="UDPG_MGDP_dh_C"/>
    <property type="match status" value="1"/>
</dbReference>
<dbReference type="InterPro" id="IPR008927">
    <property type="entry name" value="6-PGluconate_DH-like_C_sf"/>
</dbReference>
<proteinExistence type="inferred from homology"/>
<dbReference type="PIRSF" id="PIRSF500136">
    <property type="entry name" value="UDP_ManNAc_DH"/>
    <property type="match status" value="1"/>
</dbReference>
<evidence type="ECO:0000256" key="3">
    <source>
        <dbReference type="PIRNR" id="PIRNR000124"/>
    </source>
</evidence>
<accession>A0A5B8UBT5</accession>
<keyword evidence="1" id="KW-0560">Oxidoreductase</keyword>
<sequence>MSVGIVGLGYVGLPLAVSFAEAGEQVIGIEVNARRVAQLRCGESYIEDVPSEKLQAIADRFQATTRISALAKVDAIVVCVPTPLTPNREPDLSPLVDACQAIASVLQPGQLVVLESTTYPGTTRERALPILEESGLTAGEDFLLAFSPERVDPGRTDHTLRTTPKIVAGHTETCGNAAEALYGLICDQLVRVSAPEVAEMAKLLENIFRSVNIALINEMAELADRMGIDIWEVIDAASTKPYGFMRFEPGPGMGGHCLPVDPFYLSWKAREHDFSTEFIELAGKVNQHAPYLAVEKVERRLNELGKPVKGTRIGILGVAYKAGVGDIRESPALKIIQRLGALGAEIAYHDPFVASLPQFGLEGGALPDVLEFAEVVVIVTAHPDIDHSAIAERHQVVDLRGVTRSRRAVARPVQRPSLKSVQAA</sequence>
<dbReference type="InterPro" id="IPR017476">
    <property type="entry name" value="UDP-Glc/GDP-Man"/>
</dbReference>
<dbReference type="InterPro" id="IPR036220">
    <property type="entry name" value="UDP-Glc/GDP-Man_DH_C_sf"/>
</dbReference>
<reference evidence="5 6" key="1">
    <citation type="journal article" date="2018" name="J. Microbiol.">
        <title>Baekduia soli gen. nov., sp. nov., a novel bacterium isolated from the soil of Baekdu Mountain and proposal of a novel family name, Baekduiaceae fam. nov.</title>
        <authorList>
            <person name="An D.S."/>
            <person name="Siddiqi M.Z."/>
            <person name="Kim K.H."/>
            <person name="Yu H.S."/>
            <person name="Im W.T."/>
        </authorList>
    </citation>
    <scope>NUCLEOTIDE SEQUENCE [LARGE SCALE GENOMIC DNA]</scope>
    <source>
        <strain evidence="5 6">BR7-21</strain>
    </source>
</reference>
<dbReference type="InterPro" id="IPR014026">
    <property type="entry name" value="UDP-Glc/GDP-Man_DH_dimer"/>
</dbReference>
<dbReference type="AlphaFoldDB" id="A0A5B8UBT5"/>
<dbReference type="Pfam" id="PF00984">
    <property type="entry name" value="UDPG_MGDP_dh"/>
    <property type="match status" value="1"/>
</dbReference>
<dbReference type="GO" id="GO:0016628">
    <property type="term" value="F:oxidoreductase activity, acting on the CH-CH group of donors, NAD or NADP as acceptor"/>
    <property type="evidence" value="ECO:0007669"/>
    <property type="project" value="InterPro"/>
</dbReference>
<dbReference type="GO" id="GO:0051287">
    <property type="term" value="F:NAD binding"/>
    <property type="evidence" value="ECO:0007669"/>
    <property type="project" value="InterPro"/>
</dbReference>
<dbReference type="Proteomes" id="UP000321805">
    <property type="component" value="Chromosome"/>
</dbReference>
<dbReference type="EMBL" id="CP042430">
    <property type="protein sequence ID" value="QEC50101.1"/>
    <property type="molecule type" value="Genomic_DNA"/>
</dbReference>
<dbReference type="PANTHER" id="PTHR43491:SF1">
    <property type="entry name" value="UDP-N-ACETYL-D-MANNOSAMINE DEHYDROGENASE"/>
    <property type="match status" value="1"/>
</dbReference>
<keyword evidence="6" id="KW-1185">Reference proteome</keyword>
<dbReference type="GO" id="GO:0000271">
    <property type="term" value="P:polysaccharide biosynthetic process"/>
    <property type="evidence" value="ECO:0007669"/>
    <property type="project" value="InterPro"/>
</dbReference>
<dbReference type="OrthoDB" id="5193947at2"/>
<dbReference type="InterPro" id="IPR028359">
    <property type="entry name" value="UDP_ManNAc/GlcNAc_DH"/>
</dbReference>
<evidence type="ECO:0000256" key="2">
    <source>
        <dbReference type="ARBA" id="ARBA00023027"/>
    </source>
</evidence>
<dbReference type="SUPFAM" id="SSF51735">
    <property type="entry name" value="NAD(P)-binding Rossmann-fold domains"/>
    <property type="match status" value="1"/>
</dbReference>
<name>A0A5B8UBT5_9ACTN</name>
<evidence type="ECO:0000256" key="1">
    <source>
        <dbReference type="ARBA" id="ARBA00023002"/>
    </source>
</evidence>